<evidence type="ECO:0000313" key="1">
    <source>
        <dbReference type="EMBL" id="TGO44230.1"/>
    </source>
</evidence>
<protein>
    <submittedName>
        <fullName evidence="1">Uncharacterized protein</fullName>
    </submittedName>
</protein>
<organism evidence="1 2">
    <name type="scientific">Botryotinia convoluta</name>
    <dbReference type="NCBI Taxonomy" id="54673"/>
    <lineage>
        <taxon>Eukaryota</taxon>
        <taxon>Fungi</taxon>
        <taxon>Dikarya</taxon>
        <taxon>Ascomycota</taxon>
        <taxon>Pezizomycotina</taxon>
        <taxon>Leotiomycetes</taxon>
        <taxon>Helotiales</taxon>
        <taxon>Sclerotiniaceae</taxon>
        <taxon>Botryotinia</taxon>
    </lineage>
</organism>
<sequence length="244" mass="27654">MSPFYAYAIQIVSSTTSSYQTGGGNYVITFTTRDVADEWWRAITDAAKTDQQYKEITRVTIQHYTYSNSKINIASTITPPNKAQSFYDKVFFTPFSGSLSVIPTRTLTDHVSRKTYFIRSAVSPTTFWYVNSKKNVVTSQTRRTRFRISFADNDKDKSNNIMIDTDGIKITLAYEDWCRDNSTSIFAQADGTLSVQKNGTNFKFRDFKEGTFEMKEIATVMGDDCGDDGKAVVKTTEGEVWELV</sequence>
<evidence type="ECO:0000313" key="2">
    <source>
        <dbReference type="Proteomes" id="UP000297527"/>
    </source>
</evidence>
<dbReference type="EMBL" id="PQXN01000565">
    <property type="protein sequence ID" value="TGO44230.1"/>
    <property type="molecule type" value="Genomic_DNA"/>
</dbReference>
<gene>
    <name evidence="1" type="ORF">BCON_0567g00020</name>
</gene>
<dbReference type="Proteomes" id="UP000297527">
    <property type="component" value="Unassembled WGS sequence"/>
</dbReference>
<dbReference type="AlphaFoldDB" id="A0A4Z1HBZ4"/>
<accession>A0A4Z1HBZ4</accession>
<dbReference type="OrthoDB" id="5364171at2759"/>
<name>A0A4Z1HBZ4_9HELO</name>
<reference evidence="1 2" key="1">
    <citation type="submission" date="2017-12" db="EMBL/GenBank/DDBJ databases">
        <title>Comparative genomics of Botrytis spp.</title>
        <authorList>
            <person name="Valero-Jimenez C.A."/>
            <person name="Tapia P."/>
            <person name="Veloso J."/>
            <person name="Silva-Moreno E."/>
            <person name="Staats M."/>
            <person name="Valdes J.H."/>
            <person name="Van Kan J.A.L."/>
        </authorList>
    </citation>
    <scope>NUCLEOTIDE SEQUENCE [LARGE SCALE GENOMIC DNA]</scope>
    <source>
        <strain evidence="1 2">MUCL11595</strain>
    </source>
</reference>
<proteinExistence type="predicted"/>
<comment type="caution">
    <text evidence="1">The sequence shown here is derived from an EMBL/GenBank/DDBJ whole genome shotgun (WGS) entry which is preliminary data.</text>
</comment>
<keyword evidence="2" id="KW-1185">Reference proteome</keyword>